<feature type="compositionally biased region" description="Pro residues" evidence="1">
    <location>
        <begin position="214"/>
        <end position="233"/>
    </location>
</feature>
<evidence type="ECO:0000256" key="1">
    <source>
        <dbReference type="SAM" id="MobiDB-lite"/>
    </source>
</evidence>
<sequence>MEPVGAWSPAQAAAWLRGLDAAVQGYPFEAWGLPGAAVLRLSAGALEALGVRRVGHQELLLEAVEQLRALVSPLASTSLRTLTEKLRELACRAQALALGERSAGATPRPPSLDLLACVVDLVGAAKGLFSWLNRYLFSTLNDYSASRDIVFLCAELVEALQEVSAADSLPAHRGHLREHRGLQPRGAAGPHGRAAARGAGAGSARRHAGECPGAPGPQLPPAPRSRLPSPSPSAGPGHHIHQLRPALHIGDRLGGELGAAPGPACHLPPPRATPSPCNAEWECNGEYCLSWL</sequence>
<reference evidence="4" key="1">
    <citation type="submission" date="2025-08" db="UniProtKB">
        <authorList>
            <consortium name="Ensembl"/>
        </authorList>
    </citation>
    <scope>IDENTIFICATION</scope>
</reference>
<dbReference type="InterPro" id="IPR001660">
    <property type="entry name" value="SAM"/>
</dbReference>
<dbReference type="SMART" id="SM00454">
    <property type="entry name" value="SAM"/>
    <property type="match status" value="1"/>
</dbReference>
<evidence type="ECO:0000259" key="2">
    <source>
        <dbReference type="PROSITE" id="PS50105"/>
    </source>
</evidence>
<evidence type="ECO:0000313" key="5">
    <source>
        <dbReference type="Proteomes" id="UP000694424"/>
    </source>
</evidence>
<dbReference type="Pfam" id="PF07647">
    <property type="entry name" value="SAM_2"/>
    <property type="match status" value="1"/>
</dbReference>
<feature type="domain" description="SAM" evidence="2">
    <location>
        <begin position="7"/>
        <end position="70"/>
    </location>
</feature>
<dbReference type="PANTHER" id="PTHR12844:SF10">
    <property type="entry name" value="CONNECTOR ENHANCER OF KINASE SUPPRESSOR OF RAS 1"/>
    <property type="match status" value="1"/>
</dbReference>
<dbReference type="PROSITE" id="PS50105">
    <property type="entry name" value="SAM_DOMAIN"/>
    <property type="match status" value="1"/>
</dbReference>
<dbReference type="PANTHER" id="PTHR12844">
    <property type="entry name" value="CONNECTOR ENCHANCER OF KINASE SUPPRESSOR OF RAS"/>
    <property type="match status" value="1"/>
</dbReference>
<dbReference type="Gene3D" id="1.10.150.50">
    <property type="entry name" value="Transcription Factor, Ets-1"/>
    <property type="match status" value="1"/>
</dbReference>
<evidence type="ECO:0008006" key="6">
    <source>
        <dbReference type="Google" id="ProtNLM"/>
    </source>
</evidence>
<evidence type="ECO:0000259" key="3">
    <source>
        <dbReference type="PROSITE" id="PS51290"/>
    </source>
</evidence>
<feature type="compositionally biased region" description="Low complexity" evidence="1">
    <location>
        <begin position="184"/>
        <end position="198"/>
    </location>
</feature>
<proteinExistence type="predicted"/>
<dbReference type="AlphaFoldDB" id="A0A8B9PVK9"/>
<name>A0A8B9PVK9_APTOW</name>
<dbReference type="SUPFAM" id="SSF47769">
    <property type="entry name" value="SAM/Pointed domain"/>
    <property type="match status" value="1"/>
</dbReference>
<dbReference type="Pfam" id="PF10534">
    <property type="entry name" value="CRIC_ras_sig"/>
    <property type="match status" value="1"/>
</dbReference>
<protein>
    <recommendedName>
        <fullName evidence="6">Connector enhancer of kinase suppressor of Ras 1</fullName>
    </recommendedName>
</protein>
<dbReference type="InterPro" id="IPR013761">
    <property type="entry name" value="SAM/pointed_sf"/>
</dbReference>
<dbReference type="InterPro" id="IPR051566">
    <property type="entry name" value="CNKSR"/>
</dbReference>
<keyword evidence="5" id="KW-1185">Reference proteome</keyword>
<feature type="region of interest" description="Disordered" evidence="1">
    <location>
        <begin position="181"/>
        <end position="240"/>
    </location>
</feature>
<dbReference type="Proteomes" id="UP000694424">
    <property type="component" value="Unplaced"/>
</dbReference>
<organism evidence="4 5">
    <name type="scientific">Apteryx owenii</name>
    <name type="common">Little spotted kiwi</name>
    <dbReference type="NCBI Taxonomy" id="8824"/>
    <lineage>
        <taxon>Eukaryota</taxon>
        <taxon>Metazoa</taxon>
        <taxon>Chordata</taxon>
        <taxon>Craniata</taxon>
        <taxon>Vertebrata</taxon>
        <taxon>Euteleostomi</taxon>
        <taxon>Archelosauria</taxon>
        <taxon>Archosauria</taxon>
        <taxon>Dinosauria</taxon>
        <taxon>Saurischia</taxon>
        <taxon>Theropoda</taxon>
        <taxon>Coelurosauria</taxon>
        <taxon>Aves</taxon>
        <taxon>Palaeognathae</taxon>
        <taxon>Apterygiformes</taxon>
        <taxon>Apterygidae</taxon>
        <taxon>Apteryx</taxon>
    </lineage>
</organism>
<accession>A0A8B9PVK9</accession>
<feature type="domain" description="CRIC" evidence="3">
    <location>
        <begin position="78"/>
        <end position="167"/>
    </location>
</feature>
<reference evidence="4" key="2">
    <citation type="submission" date="2025-09" db="UniProtKB">
        <authorList>
            <consortium name="Ensembl"/>
        </authorList>
    </citation>
    <scope>IDENTIFICATION</scope>
</reference>
<dbReference type="InterPro" id="IPR017874">
    <property type="entry name" value="CRIC_domain"/>
</dbReference>
<evidence type="ECO:0000313" key="4">
    <source>
        <dbReference type="Ensembl" id="ENSAOWP00000016536.1"/>
    </source>
</evidence>
<dbReference type="Ensembl" id="ENSAOWT00000018770.1">
    <property type="protein sequence ID" value="ENSAOWP00000016536.1"/>
    <property type="gene ID" value="ENSAOWG00000011266.1"/>
</dbReference>
<dbReference type="PROSITE" id="PS51290">
    <property type="entry name" value="CRIC"/>
    <property type="match status" value="1"/>
</dbReference>